<dbReference type="InParanoid" id="A0A2K1KDZ4"/>
<evidence type="ECO:0000313" key="2">
    <source>
        <dbReference type="EnsemblPlants" id="Pp3c6_1270V3.1"/>
    </source>
</evidence>
<reference evidence="1 3" key="2">
    <citation type="journal article" date="2018" name="Plant J.">
        <title>The Physcomitrella patens chromosome-scale assembly reveals moss genome structure and evolution.</title>
        <authorList>
            <person name="Lang D."/>
            <person name="Ullrich K.K."/>
            <person name="Murat F."/>
            <person name="Fuchs J."/>
            <person name="Jenkins J."/>
            <person name="Haas F.B."/>
            <person name="Piednoel M."/>
            <person name="Gundlach H."/>
            <person name="Van Bel M."/>
            <person name="Meyberg R."/>
            <person name="Vives C."/>
            <person name="Morata J."/>
            <person name="Symeonidi A."/>
            <person name="Hiss M."/>
            <person name="Muchero W."/>
            <person name="Kamisugi Y."/>
            <person name="Saleh O."/>
            <person name="Blanc G."/>
            <person name="Decker E.L."/>
            <person name="van Gessel N."/>
            <person name="Grimwood J."/>
            <person name="Hayes R.D."/>
            <person name="Graham S.W."/>
            <person name="Gunter L.E."/>
            <person name="McDaniel S.F."/>
            <person name="Hoernstein S.N.W."/>
            <person name="Larsson A."/>
            <person name="Li F.W."/>
            <person name="Perroud P.F."/>
            <person name="Phillips J."/>
            <person name="Ranjan P."/>
            <person name="Rokshar D.S."/>
            <person name="Rothfels C.J."/>
            <person name="Schneider L."/>
            <person name="Shu S."/>
            <person name="Stevenson D.W."/>
            <person name="Thummler F."/>
            <person name="Tillich M."/>
            <person name="Villarreal Aguilar J.C."/>
            <person name="Widiez T."/>
            <person name="Wong G.K."/>
            <person name="Wymore A."/>
            <person name="Zhang Y."/>
            <person name="Zimmer A.D."/>
            <person name="Quatrano R.S."/>
            <person name="Mayer K.F.X."/>
            <person name="Goodstein D."/>
            <person name="Casacuberta J.M."/>
            <person name="Vandepoele K."/>
            <person name="Reski R."/>
            <person name="Cuming A.C."/>
            <person name="Tuskan G.A."/>
            <person name="Maumus F."/>
            <person name="Salse J."/>
            <person name="Schmutz J."/>
            <person name="Rensing S.A."/>
        </authorList>
    </citation>
    <scope>NUCLEOTIDE SEQUENCE [LARGE SCALE GENOMIC DNA]</scope>
    <source>
        <strain evidence="2 3">cv. Gransden 2004</strain>
    </source>
</reference>
<dbReference type="Gramene" id="Pp3c6_1270V3.1">
    <property type="protein sequence ID" value="Pp3c6_1270V3.1"/>
    <property type="gene ID" value="Pp3c6_1270"/>
</dbReference>
<gene>
    <name evidence="1" type="ORF">PHYPA_008362</name>
</gene>
<sequence length="148" mass="17061">MEASMLTECTESIDNNCHSIWKGSSWHHYSPSPPSPPLVLHPGQDHFLPTPPIYLQGVKSFHLRITPARSGFTTECLGYYTPVCLSAWLLGRGACRRAISRKNFFWQGSYRPTWLPDLARFRKLLSSSYFDPCPDIRNLWDFFISYCL</sequence>
<protein>
    <submittedName>
        <fullName evidence="1 2">Uncharacterized protein</fullName>
    </submittedName>
</protein>
<keyword evidence="3" id="KW-1185">Reference proteome</keyword>
<reference evidence="1 3" key="1">
    <citation type="journal article" date="2008" name="Science">
        <title>The Physcomitrella genome reveals evolutionary insights into the conquest of land by plants.</title>
        <authorList>
            <person name="Rensing S."/>
            <person name="Lang D."/>
            <person name="Zimmer A."/>
            <person name="Terry A."/>
            <person name="Salamov A."/>
            <person name="Shapiro H."/>
            <person name="Nishiyama T."/>
            <person name="Perroud P.-F."/>
            <person name="Lindquist E."/>
            <person name="Kamisugi Y."/>
            <person name="Tanahashi T."/>
            <person name="Sakakibara K."/>
            <person name="Fujita T."/>
            <person name="Oishi K."/>
            <person name="Shin-I T."/>
            <person name="Kuroki Y."/>
            <person name="Toyoda A."/>
            <person name="Suzuki Y."/>
            <person name="Hashimoto A."/>
            <person name="Yamaguchi K."/>
            <person name="Sugano A."/>
            <person name="Kohara Y."/>
            <person name="Fujiyama A."/>
            <person name="Anterola A."/>
            <person name="Aoki S."/>
            <person name="Ashton N."/>
            <person name="Barbazuk W.B."/>
            <person name="Barker E."/>
            <person name="Bennetzen J."/>
            <person name="Bezanilla M."/>
            <person name="Blankenship R."/>
            <person name="Cho S.H."/>
            <person name="Dutcher S."/>
            <person name="Estelle M."/>
            <person name="Fawcett J.A."/>
            <person name="Gundlach H."/>
            <person name="Hanada K."/>
            <person name="Heyl A."/>
            <person name="Hicks K.A."/>
            <person name="Hugh J."/>
            <person name="Lohr M."/>
            <person name="Mayer K."/>
            <person name="Melkozernov A."/>
            <person name="Murata T."/>
            <person name="Nelson D."/>
            <person name="Pils B."/>
            <person name="Prigge M."/>
            <person name="Reiss B."/>
            <person name="Renner T."/>
            <person name="Rombauts S."/>
            <person name="Rushton P."/>
            <person name="Sanderfoot A."/>
            <person name="Schween G."/>
            <person name="Shiu S.-H."/>
            <person name="Stueber K."/>
            <person name="Theodoulou F.L."/>
            <person name="Tu H."/>
            <person name="Van de Peer Y."/>
            <person name="Verrier P.J."/>
            <person name="Waters E."/>
            <person name="Wood A."/>
            <person name="Yang L."/>
            <person name="Cove D."/>
            <person name="Cuming A."/>
            <person name="Hasebe M."/>
            <person name="Lucas S."/>
            <person name="Mishler D.B."/>
            <person name="Reski R."/>
            <person name="Grigoriev I."/>
            <person name="Quatrano R.S."/>
            <person name="Boore J.L."/>
        </authorList>
    </citation>
    <scope>NUCLEOTIDE SEQUENCE [LARGE SCALE GENOMIC DNA]</scope>
    <source>
        <strain evidence="2 3">cv. Gransden 2004</strain>
    </source>
</reference>
<proteinExistence type="predicted"/>
<dbReference type="EMBL" id="ABEU02000006">
    <property type="protein sequence ID" value="PNR51988.1"/>
    <property type="molecule type" value="Genomic_DNA"/>
</dbReference>
<dbReference type="Proteomes" id="UP000006727">
    <property type="component" value="Chromosome 6"/>
</dbReference>
<name>A0A2K1KDZ4_PHYPA</name>
<evidence type="ECO:0000313" key="3">
    <source>
        <dbReference type="Proteomes" id="UP000006727"/>
    </source>
</evidence>
<dbReference type="EnsemblPlants" id="Pp3c6_1270V3.1">
    <property type="protein sequence ID" value="Pp3c6_1270V3.1"/>
    <property type="gene ID" value="Pp3c6_1270"/>
</dbReference>
<evidence type="ECO:0000313" key="1">
    <source>
        <dbReference type="EMBL" id="PNR51988.1"/>
    </source>
</evidence>
<accession>A0A2K1KDZ4</accession>
<organism evidence="1">
    <name type="scientific">Physcomitrium patens</name>
    <name type="common">Spreading-leaved earth moss</name>
    <name type="synonym">Physcomitrella patens</name>
    <dbReference type="NCBI Taxonomy" id="3218"/>
    <lineage>
        <taxon>Eukaryota</taxon>
        <taxon>Viridiplantae</taxon>
        <taxon>Streptophyta</taxon>
        <taxon>Embryophyta</taxon>
        <taxon>Bryophyta</taxon>
        <taxon>Bryophytina</taxon>
        <taxon>Bryopsida</taxon>
        <taxon>Funariidae</taxon>
        <taxon>Funariales</taxon>
        <taxon>Funariaceae</taxon>
        <taxon>Physcomitrium</taxon>
    </lineage>
</organism>
<reference evidence="2" key="3">
    <citation type="submission" date="2020-12" db="UniProtKB">
        <authorList>
            <consortium name="EnsemblPlants"/>
        </authorList>
    </citation>
    <scope>IDENTIFICATION</scope>
</reference>
<dbReference type="AlphaFoldDB" id="A0A2K1KDZ4"/>